<dbReference type="InterPro" id="IPR051908">
    <property type="entry name" value="Ribosomal_N-acetyltransferase"/>
</dbReference>
<keyword evidence="2" id="KW-0808">Transferase</keyword>
<protein>
    <submittedName>
        <fullName evidence="2">Acetyltransferase</fullName>
    </submittedName>
</protein>
<proteinExistence type="predicted"/>
<dbReference type="InterPro" id="IPR016181">
    <property type="entry name" value="Acyl_CoA_acyltransferase"/>
</dbReference>
<evidence type="ECO:0000259" key="1">
    <source>
        <dbReference type="Pfam" id="PF13302"/>
    </source>
</evidence>
<reference evidence="2 3" key="1">
    <citation type="submission" date="2017-02" db="EMBL/GenBank/DDBJ databases">
        <authorList>
            <person name="Peterson S.W."/>
        </authorList>
    </citation>
    <scope>NUCLEOTIDE SEQUENCE [LARGE SCALE GENOMIC DNA]</scope>
    <source>
        <strain evidence="2 3">CIP104813</strain>
    </source>
</reference>
<dbReference type="PANTHER" id="PTHR43441:SF2">
    <property type="entry name" value="FAMILY ACETYLTRANSFERASE, PUTATIVE (AFU_ORTHOLOGUE AFUA_7G00850)-RELATED"/>
    <property type="match status" value="1"/>
</dbReference>
<keyword evidence="3" id="KW-1185">Reference proteome</keyword>
<organism evidence="2 3">
    <name type="scientific">Brachybacterium nesterenkovii</name>
    <dbReference type="NCBI Taxonomy" id="47847"/>
    <lineage>
        <taxon>Bacteria</taxon>
        <taxon>Bacillati</taxon>
        <taxon>Actinomycetota</taxon>
        <taxon>Actinomycetes</taxon>
        <taxon>Micrococcales</taxon>
        <taxon>Dermabacteraceae</taxon>
        <taxon>Brachybacterium</taxon>
    </lineage>
</organism>
<dbReference type="RefSeq" id="WP_087104523.1">
    <property type="nucleotide sequence ID" value="NZ_FWFG01000081.1"/>
</dbReference>
<dbReference type="OrthoDB" id="9132139at2"/>
<dbReference type="GO" id="GO:0005737">
    <property type="term" value="C:cytoplasm"/>
    <property type="evidence" value="ECO:0007669"/>
    <property type="project" value="TreeGrafter"/>
</dbReference>
<evidence type="ECO:0000313" key="3">
    <source>
        <dbReference type="Proteomes" id="UP000195981"/>
    </source>
</evidence>
<dbReference type="SUPFAM" id="SSF55729">
    <property type="entry name" value="Acyl-CoA N-acyltransferases (Nat)"/>
    <property type="match status" value="1"/>
</dbReference>
<accession>A0A1X6X396</accession>
<dbReference type="Pfam" id="PF13302">
    <property type="entry name" value="Acetyltransf_3"/>
    <property type="match status" value="1"/>
</dbReference>
<gene>
    <name evidence="2" type="ORF">FM110_09485</name>
</gene>
<name>A0A1X6X396_9MICO</name>
<dbReference type="Gene3D" id="3.40.630.30">
    <property type="match status" value="2"/>
</dbReference>
<dbReference type="Proteomes" id="UP000195981">
    <property type="component" value="Unassembled WGS sequence"/>
</dbReference>
<dbReference type="AlphaFoldDB" id="A0A1X6X396"/>
<dbReference type="InterPro" id="IPR000182">
    <property type="entry name" value="GNAT_dom"/>
</dbReference>
<sequence>MTAADDLTWPARTRRLQLRPLTASDAPEIWSWYSRPEVTEYTPTRYADLASFAARMEATAPSTLSVLHQERIVAHCFSDNEPSWRIMARIGVRRETLFREESLHRSGRWLDSMTWAMLATDLCPAAALQ</sequence>
<dbReference type="EMBL" id="FWFG01000081">
    <property type="protein sequence ID" value="SLM93173.1"/>
    <property type="molecule type" value="Genomic_DNA"/>
</dbReference>
<dbReference type="GO" id="GO:1990189">
    <property type="term" value="F:protein N-terminal-serine acetyltransferase activity"/>
    <property type="evidence" value="ECO:0007669"/>
    <property type="project" value="TreeGrafter"/>
</dbReference>
<dbReference type="PANTHER" id="PTHR43441">
    <property type="entry name" value="RIBOSOMAL-PROTEIN-SERINE ACETYLTRANSFERASE"/>
    <property type="match status" value="1"/>
</dbReference>
<dbReference type="GO" id="GO:0008999">
    <property type="term" value="F:protein-N-terminal-alanine acetyltransferase activity"/>
    <property type="evidence" value="ECO:0007669"/>
    <property type="project" value="TreeGrafter"/>
</dbReference>
<evidence type="ECO:0000313" key="2">
    <source>
        <dbReference type="EMBL" id="SLM93173.1"/>
    </source>
</evidence>
<feature type="domain" description="N-acetyltransferase" evidence="1">
    <location>
        <begin position="15"/>
        <end position="57"/>
    </location>
</feature>